<reference evidence="3 4" key="1">
    <citation type="submission" date="2018-05" db="EMBL/GenBank/DDBJ databases">
        <title>Abyssibacter profundi OUC007T gen. nov., sp. nov, a marine bacterium isolated from seawater of the Mariana Trench.</title>
        <authorList>
            <person name="Zhou S."/>
        </authorList>
    </citation>
    <scope>NUCLEOTIDE SEQUENCE [LARGE SCALE GENOMIC DNA]</scope>
    <source>
        <strain evidence="3 4">OUC007</strain>
    </source>
</reference>
<keyword evidence="4" id="KW-1185">Reference proteome</keyword>
<dbReference type="InterPro" id="IPR019734">
    <property type="entry name" value="TPR_rpt"/>
</dbReference>
<dbReference type="PANTHER" id="PTHR23082:SF0">
    <property type="entry name" value="GENERAL TRANSCRIPTION FACTOR 3C POLYPEPTIDE 3"/>
    <property type="match status" value="1"/>
</dbReference>
<dbReference type="InterPro" id="IPR039340">
    <property type="entry name" value="Tfc4/TFIIIC-102/Sfc4"/>
</dbReference>
<dbReference type="InterPro" id="IPR010752">
    <property type="entry name" value="DUF1329"/>
</dbReference>
<dbReference type="InterPro" id="IPR015374">
    <property type="entry name" value="ChAPs"/>
</dbReference>
<feature type="chain" id="PRO_5016933517" description="DUF1329 domain-containing protein" evidence="2">
    <location>
        <begin position="23"/>
        <end position="852"/>
    </location>
</feature>
<feature type="signal peptide" evidence="2">
    <location>
        <begin position="1"/>
        <end position="22"/>
    </location>
</feature>
<proteinExistence type="predicted"/>
<dbReference type="SMART" id="SM00028">
    <property type="entry name" value="TPR"/>
    <property type="match status" value="5"/>
</dbReference>
<dbReference type="GO" id="GO:0000127">
    <property type="term" value="C:transcription factor TFIIIC complex"/>
    <property type="evidence" value="ECO:0007669"/>
    <property type="project" value="TreeGrafter"/>
</dbReference>
<dbReference type="SUPFAM" id="SSF48452">
    <property type="entry name" value="TPR-like"/>
    <property type="match status" value="2"/>
</dbReference>
<evidence type="ECO:0000256" key="2">
    <source>
        <dbReference type="SAM" id="SignalP"/>
    </source>
</evidence>
<evidence type="ECO:0000256" key="1">
    <source>
        <dbReference type="SAM" id="MobiDB-lite"/>
    </source>
</evidence>
<dbReference type="OrthoDB" id="7052112at2"/>
<dbReference type="Gene3D" id="2.50.20.10">
    <property type="entry name" value="Lipoprotein localisation LolA/LolB/LppX"/>
    <property type="match status" value="1"/>
</dbReference>
<dbReference type="InterPro" id="IPR011990">
    <property type="entry name" value="TPR-like_helical_dom_sf"/>
</dbReference>
<organism evidence="3 4">
    <name type="scientific">Abyssibacter profundi</name>
    <dbReference type="NCBI Taxonomy" id="2182787"/>
    <lineage>
        <taxon>Bacteria</taxon>
        <taxon>Pseudomonadati</taxon>
        <taxon>Pseudomonadota</taxon>
        <taxon>Gammaproteobacteria</taxon>
        <taxon>Chromatiales</taxon>
        <taxon>Oceanococcaceae</taxon>
        <taxon>Abyssibacter</taxon>
    </lineage>
</organism>
<feature type="region of interest" description="Disordered" evidence="1">
    <location>
        <begin position="446"/>
        <end position="472"/>
    </location>
</feature>
<accession>A0A363UME5</accession>
<keyword evidence="2" id="KW-0732">Signal</keyword>
<dbReference type="Pfam" id="PF07044">
    <property type="entry name" value="DUF1329"/>
    <property type="match status" value="1"/>
</dbReference>
<sequence length="852" mass="95786">MRQTLFATACACLLLHAGAGLAAQYESEVRVLDEVPKVEQPKNDQALIDSVENDPYALALTLRELAARAARSGDAKQAAAYLQRALDQNALSAVVQDQMRQTLGQLYQNSGEYQRVITTLAPDLRNRSDADPQLLLTVAAAYAQLNQHRQALPFIQRAVEAESDPSREMLQVYAAVLLALKRYNQAAPIVERLVRADPSDRQGWLQLAALHAQRKDFDRAAAVMELAHRQGMLETPEERRQLAGLFVQAGAPYEAGALLNRWIERDELPADAATLGMLADAWSAARETPQAIRALNRLNQVAPSSRSWLQLGRLQMEQAQWAQAEQSLTRALAEAEDIPTDQTLVALGLARYQQADIDGALRAFRQAARSGRVRRAAEQWVGFLESGRAREQALEATRELVARRGEGEVASRFSGMETREATRPGMEGVDPDLPPLTEVGALRAGTADGRIPPWTGGLTADQPGLRRVDGQPVNPYADDAVISTIRSTNYTQYGEALSEGHKEMLRRFNDYEMRVYPSRRPVVYPEPIRQASVSNRQTARLLESDSISGADLGVPFAEPQTGAEVMWNHRVRYRGRTQDFYTDEMVVFSDGDRLQTSRREHVLFVYGNPARAGEVDDSNMLLYYVGSVDNVPIVGRAMAIVHETANQTKEKRRIWISAGQTGRVRRIPPVGFDFPRPGSEGLSFVDQIDMYNGGFQRYVWKLRGRREMLVPYNSYDINSPAQRYDQLLGPGHLDQSQARYEWHRVWVVEATERAPARHKIGKRVFYVDEDSWTILMVDVYDQAGNLWQLQEGHLYFDWESQVAVSAPIVHYDFKRNAWYANRLLNEARGVVFNQGDYAPPDFSPNRAPRVFR</sequence>
<dbReference type="Gene3D" id="1.25.40.10">
    <property type="entry name" value="Tetratricopeptide repeat domain"/>
    <property type="match status" value="3"/>
</dbReference>
<comment type="caution">
    <text evidence="3">The sequence shown here is derived from an EMBL/GenBank/DDBJ whole genome shotgun (WGS) entry which is preliminary data.</text>
</comment>
<evidence type="ECO:0000313" key="4">
    <source>
        <dbReference type="Proteomes" id="UP000251800"/>
    </source>
</evidence>
<dbReference type="RefSeq" id="WP_109719785.1">
    <property type="nucleotide sequence ID" value="NZ_QEQK01000005.1"/>
</dbReference>
<dbReference type="GO" id="GO:0012505">
    <property type="term" value="C:endomembrane system"/>
    <property type="evidence" value="ECO:0007669"/>
    <property type="project" value="UniProtKB-ARBA"/>
</dbReference>
<dbReference type="EMBL" id="QEQK01000005">
    <property type="protein sequence ID" value="PWN56591.1"/>
    <property type="molecule type" value="Genomic_DNA"/>
</dbReference>
<protein>
    <recommendedName>
        <fullName evidence="5">DUF1329 domain-containing protein</fullName>
    </recommendedName>
</protein>
<dbReference type="GO" id="GO:0016192">
    <property type="term" value="P:vesicle-mediated transport"/>
    <property type="evidence" value="ECO:0007669"/>
    <property type="project" value="UniProtKB-ARBA"/>
</dbReference>
<evidence type="ECO:0000313" key="3">
    <source>
        <dbReference type="EMBL" id="PWN56591.1"/>
    </source>
</evidence>
<dbReference type="GO" id="GO:0006383">
    <property type="term" value="P:transcription by RNA polymerase III"/>
    <property type="evidence" value="ECO:0007669"/>
    <property type="project" value="InterPro"/>
</dbReference>
<dbReference type="AlphaFoldDB" id="A0A363UME5"/>
<dbReference type="GO" id="GO:0005737">
    <property type="term" value="C:cytoplasm"/>
    <property type="evidence" value="ECO:0007669"/>
    <property type="project" value="UniProtKB-ARBA"/>
</dbReference>
<dbReference type="PANTHER" id="PTHR23082">
    <property type="entry name" value="TRANSCRIPTION INITIATION FACTOR IIIC TFIIIC , POLYPEPTIDE 3-RELATED"/>
    <property type="match status" value="1"/>
</dbReference>
<name>A0A363UME5_9GAMM</name>
<gene>
    <name evidence="3" type="ORF">DEH80_07155</name>
</gene>
<dbReference type="Pfam" id="PF09295">
    <property type="entry name" value="ChAPs"/>
    <property type="match status" value="1"/>
</dbReference>
<evidence type="ECO:0008006" key="5">
    <source>
        <dbReference type="Google" id="ProtNLM"/>
    </source>
</evidence>
<dbReference type="Proteomes" id="UP000251800">
    <property type="component" value="Unassembled WGS sequence"/>
</dbReference>